<feature type="compositionally biased region" description="Basic and acidic residues" evidence="1">
    <location>
        <begin position="114"/>
        <end position="126"/>
    </location>
</feature>
<sequence>AEDDAIRPAEAGRAPVDPAAVAGQGPAHLRQDLRLRRRDLRRRRAGCPYGLLRRQALLREGRRPLGAQAGEGPQRRPGRRRSGHAGRDRRRCGRPRQQEAPVRARSAARGPRPVVDEQGRAGRGDRQGQPPRHGSGPAEL</sequence>
<feature type="compositionally biased region" description="Basic residues" evidence="1">
    <location>
        <begin position="35"/>
        <end position="45"/>
    </location>
</feature>
<protein>
    <submittedName>
        <fullName evidence="2">Uncharacterized protein</fullName>
    </submittedName>
</protein>
<name>A0A6J4M8H2_9ACTN</name>
<accession>A0A6J4M8H2</accession>
<feature type="compositionally biased region" description="Basic residues" evidence="1">
    <location>
        <begin position="76"/>
        <end position="94"/>
    </location>
</feature>
<proteinExistence type="predicted"/>
<organism evidence="2">
    <name type="scientific">uncultured Frankineae bacterium</name>
    <dbReference type="NCBI Taxonomy" id="437475"/>
    <lineage>
        <taxon>Bacteria</taxon>
        <taxon>Bacillati</taxon>
        <taxon>Actinomycetota</taxon>
        <taxon>Actinomycetes</taxon>
        <taxon>Frankiales</taxon>
        <taxon>environmental samples</taxon>
    </lineage>
</organism>
<feature type="non-terminal residue" evidence="2">
    <location>
        <position position="140"/>
    </location>
</feature>
<dbReference type="EMBL" id="CADCUE010000205">
    <property type="protein sequence ID" value="CAA9348719.1"/>
    <property type="molecule type" value="Genomic_DNA"/>
</dbReference>
<feature type="non-terminal residue" evidence="2">
    <location>
        <position position="1"/>
    </location>
</feature>
<feature type="region of interest" description="Disordered" evidence="1">
    <location>
        <begin position="1"/>
        <end position="140"/>
    </location>
</feature>
<reference evidence="2" key="1">
    <citation type="submission" date="2020-02" db="EMBL/GenBank/DDBJ databases">
        <authorList>
            <person name="Meier V. D."/>
        </authorList>
    </citation>
    <scope>NUCLEOTIDE SEQUENCE</scope>
    <source>
        <strain evidence="2">AVDCRST_MAG16</strain>
    </source>
</reference>
<evidence type="ECO:0000256" key="1">
    <source>
        <dbReference type="SAM" id="MobiDB-lite"/>
    </source>
</evidence>
<gene>
    <name evidence="2" type="ORF">AVDCRST_MAG16-2211</name>
</gene>
<dbReference type="AlphaFoldDB" id="A0A6J4M8H2"/>
<evidence type="ECO:0000313" key="2">
    <source>
        <dbReference type="EMBL" id="CAA9348719.1"/>
    </source>
</evidence>